<dbReference type="InterPro" id="IPR027417">
    <property type="entry name" value="P-loop_NTPase"/>
</dbReference>
<dbReference type="GO" id="GO:0005524">
    <property type="term" value="F:ATP binding"/>
    <property type="evidence" value="ECO:0007669"/>
    <property type="project" value="UniProtKB-KW"/>
</dbReference>
<dbReference type="InterPro" id="IPR003439">
    <property type="entry name" value="ABC_transporter-like_ATP-bd"/>
</dbReference>
<reference evidence="7" key="1">
    <citation type="submission" date="2016-10" db="EMBL/GenBank/DDBJ databases">
        <authorList>
            <person name="Varghese N."/>
            <person name="Submissions S."/>
        </authorList>
    </citation>
    <scope>NUCLEOTIDE SEQUENCE [LARGE SCALE GENOMIC DNA]</scope>
    <source>
        <strain evidence="7">DSM 1565</strain>
    </source>
</reference>
<dbReference type="PANTHER" id="PTHR42781:SF8">
    <property type="entry name" value="BICARBONATE TRANSPORT ATP-BINDING PROTEIN CMPC"/>
    <property type="match status" value="1"/>
</dbReference>
<dbReference type="InterPro" id="IPR050093">
    <property type="entry name" value="ABC_SmlMolc_Importer"/>
</dbReference>
<dbReference type="PROSITE" id="PS50893">
    <property type="entry name" value="ABC_TRANSPORTER_2"/>
    <property type="match status" value="1"/>
</dbReference>
<evidence type="ECO:0000313" key="6">
    <source>
        <dbReference type="EMBL" id="SFV25833.1"/>
    </source>
</evidence>
<dbReference type="STRING" id="51670.SAMN04488557_0177"/>
<dbReference type="PROSITE" id="PS00211">
    <property type="entry name" value="ABC_TRANSPORTER_1"/>
    <property type="match status" value="1"/>
</dbReference>
<feature type="domain" description="ABC transporter" evidence="5">
    <location>
        <begin position="7"/>
        <end position="236"/>
    </location>
</feature>
<evidence type="ECO:0000256" key="2">
    <source>
        <dbReference type="ARBA" id="ARBA00022448"/>
    </source>
</evidence>
<keyword evidence="7" id="KW-1185">Reference proteome</keyword>
<dbReference type="CDD" id="cd03293">
    <property type="entry name" value="ABC_NrtD_SsuB_transporters"/>
    <property type="match status" value="1"/>
</dbReference>
<dbReference type="PANTHER" id="PTHR42781">
    <property type="entry name" value="SPERMIDINE/PUTRESCINE IMPORT ATP-BINDING PROTEIN POTA"/>
    <property type="match status" value="1"/>
</dbReference>
<evidence type="ECO:0000256" key="3">
    <source>
        <dbReference type="ARBA" id="ARBA00022741"/>
    </source>
</evidence>
<comment type="similarity">
    <text evidence="1">Belongs to the ABC transporter superfamily.</text>
</comment>
<dbReference type="AlphaFoldDB" id="A0A1I7MTW4"/>
<evidence type="ECO:0000256" key="4">
    <source>
        <dbReference type="ARBA" id="ARBA00022840"/>
    </source>
</evidence>
<name>A0A1I7MTW4_9HYPH</name>
<evidence type="ECO:0000313" key="7">
    <source>
        <dbReference type="Proteomes" id="UP000199423"/>
    </source>
</evidence>
<dbReference type="InterPro" id="IPR003593">
    <property type="entry name" value="AAA+_ATPase"/>
</dbReference>
<gene>
    <name evidence="6" type="ORF">SAMN04488557_0177</name>
</gene>
<accession>A0A1I7MTW4</accession>
<sequence>MAPAPYLVFDGVAKYFGDLEVVAPSFNLTIRRNEFVVFLGPSGSGKTTLMRMVGGLETPSVGEIRLDGQPIGAPDRERGMVFQSYSSFPWLTVSENVAYGMKYRNDMTPERKKKRLDHYLELVGLTDFADFYPNKVSGGMRQRIAIARTLAAGSEVLLMDEPFGALDAQRREGLQLELRRIHRQDAKTIIFVTHDVDEAVFLADRIVVFSNRPARMLEDVDISAELGPDRTIALRDSEQFFKLRTRILRMVRAATGEEEKV</sequence>
<proteinExistence type="inferred from homology"/>
<organism evidence="6 7">
    <name type="scientific">Hyphomicrobium facile</name>
    <dbReference type="NCBI Taxonomy" id="51670"/>
    <lineage>
        <taxon>Bacteria</taxon>
        <taxon>Pseudomonadati</taxon>
        <taxon>Pseudomonadota</taxon>
        <taxon>Alphaproteobacteria</taxon>
        <taxon>Hyphomicrobiales</taxon>
        <taxon>Hyphomicrobiaceae</taxon>
        <taxon>Hyphomicrobium</taxon>
    </lineage>
</organism>
<keyword evidence="4 6" id="KW-0067">ATP-binding</keyword>
<dbReference type="Proteomes" id="UP000199423">
    <property type="component" value="Unassembled WGS sequence"/>
</dbReference>
<evidence type="ECO:0000256" key="1">
    <source>
        <dbReference type="ARBA" id="ARBA00005417"/>
    </source>
</evidence>
<dbReference type="OrthoDB" id="9807242at2"/>
<dbReference type="Pfam" id="PF00005">
    <property type="entry name" value="ABC_tran"/>
    <property type="match status" value="1"/>
</dbReference>
<dbReference type="RefSeq" id="WP_092862933.1">
    <property type="nucleotide sequence ID" value="NZ_FPCH01000001.1"/>
</dbReference>
<dbReference type="EMBL" id="FPCH01000001">
    <property type="protein sequence ID" value="SFV25833.1"/>
    <property type="molecule type" value="Genomic_DNA"/>
</dbReference>
<dbReference type="SUPFAM" id="SSF52540">
    <property type="entry name" value="P-loop containing nucleoside triphosphate hydrolases"/>
    <property type="match status" value="1"/>
</dbReference>
<protein>
    <submittedName>
        <fullName evidence="6">NitT/TauT family transport system ATP-binding protein</fullName>
    </submittedName>
</protein>
<dbReference type="Gene3D" id="3.40.50.300">
    <property type="entry name" value="P-loop containing nucleotide triphosphate hydrolases"/>
    <property type="match status" value="1"/>
</dbReference>
<keyword evidence="2" id="KW-0813">Transport</keyword>
<evidence type="ECO:0000259" key="5">
    <source>
        <dbReference type="PROSITE" id="PS50893"/>
    </source>
</evidence>
<dbReference type="GO" id="GO:0016887">
    <property type="term" value="F:ATP hydrolysis activity"/>
    <property type="evidence" value="ECO:0007669"/>
    <property type="project" value="InterPro"/>
</dbReference>
<keyword evidence="3" id="KW-0547">Nucleotide-binding</keyword>
<dbReference type="SMART" id="SM00382">
    <property type="entry name" value="AAA"/>
    <property type="match status" value="1"/>
</dbReference>
<dbReference type="InterPro" id="IPR017871">
    <property type="entry name" value="ABC_transporter-like_CS"/>
</dbReference>